<dbReference type="OMA" id="HIYLIWA"/>
<keyword evidence="2 10" id="KW-0808">Transferase</keyword>
<dbReference type="STRING" id="692275.N1QGI3"/>
<dbReference type="GO" id="GO:0016020">
    <property type="term" value="C:membrane"/>
    <property type="evidence" value="ECO:0007669"/>
    <property type="project" value="UniProtKB-SubCell"/>
</dbReference>
<organism evidence="13 14">
    <name type="scientific">Sphaerulina musiva (strain SO2202)</name>
    <name type="common">Poplar stem canker fungus</name>
    <name type="synonym">Septoria musiva</name>
    <dbReference type="NCBI Taxonomy" id="692275"/>
    <lineage>
        <taxon>Eukaryota</taxon>
        <taxon>Fungi</taxon>
        <taxon>Dikarya</taxon>
        <taxon>Ascomycota</taxon>
        <taxon>Pezizomycotina</taxon>
        <taxon>Dothideomycetes</taxon>
        <taxon>Dothideomycetidae</taxon>
        <taxon>Mycosphaerellales</taxon>
        <taxon>Mycosphaerellaceae</taxon>
        <taxon>Sphaerulina</taxon>
    </lineage>
</organism>
<dbReference type="Pfam" id="PF01529">
    <property type="entry name" value="DHHC"/>
    <property type="match status" value="1"/>
</dbReference>
<dbReference type="GO" id="GO:0006612">
    <property type="term" value="P:protein targeting to membrane"/>
    <property type="evidence" value="ECO:0007669"/>
    <property type="project" value="TreeGrafter"/>
</dbReference>
<keyword evidence="5 10" id="KW-0472">Membrane</keyword>
<sequence>MGVLRNILLAVLLLSFLTFVALFGQLPALRKTPIGWLRRLLCIHTPNLLKHLDHAATGGHVTRRSVRLGTYLFYEQNPVVLIIFLTLLTGSIVLFLWDTVHRLPAELLAPVPILIILPYSFTYLTVTCKAHYVIPANHRQRMADYPYDHILFKPNVTCQTCHLVKPPRSKHCSFCGHCVAKCDHHCPWVNNCLGRGNYHYFLLLLLTIGTLQIYGSYLTWYILRPHLTIDHTTPLFSRARLGTIGDAIVVAIRYGGLPVTGVGMLAISTTSLPLGLLTYHFYLIWAGMTTNESQKWSEWKEDMADGYVFRARKQDLRAHHLAKQQQQQQGRFPSSSSSSMNNSNNSSNIYTTQQQQQNPALYHYDANDDDHEWNDRTPAAAAAAADSDMVLVRTTDGKPPRGQEALWTRAWNLNDVDNVYDLGGLQNFVDVWRGR</sequence>
<feature type="compositionally biased region" description="Low complexity" evidence="11">
    <location>
        <begin position="324"/>
        <end position="356"/>
    </location>
</feature>
<dbReference type="GO" id="GO:0005794">
    <property type="term" value="C:Golgi apparatus"/>
    <property type="evidence" value="ECO:0007669"/>
    <property type="project" value="TreeGrafter"/>
</dbReference>
<evidence type="ECO:0000313" key="13">
    <source>
        <dbReference type="EMBL" id="EMF16316.1"/>
    </source>
</evidence>
<dbReference type="eggNOG" id="KOG1312">
    <property type="taxonomic scope" value="Eukaryota"/>
</dbReference>
<dbReference type="HOGENOM" id="CLU_042181_2_1_1"/>
<keyword evidence="7" id="KW-0449">Lipoprotein</keyword>
<evidence type="ECO:0000313" key="14">
    <source>
        <dbReference type="Proteomes" id="UP000016931"/>
    </source>
</evidence>
<evidence type="ECO:0000259" key="12">
    <source>
        <dbReference type="Pfam" id="PF01529"/>
    </source>
</evidence>
<feature type="transmembrane region" description="Helical" evidence="10">
    <location>
        <begin position="107"/>
        <end position="126"/>
    </location>
</feature>
<evidence type="ECO:0000256" key="1">
    <source>
        <dbReference type="ARBA" id="ARBA00004141"/>
    </source>
</evidence>
<dbReference type="OrthoDB" id="9909019at2759"/>
<accession>N1QGI3</accession>
<evidence type="ECO:0000256" key="3">
    <source>
        <dbReference type="ARBA" id="ARBA00022692"/>
    </source>
</evidence>
<evidence type="ECO:0000256" key="8">
    <source>
        <dbReference type="ARBA" id="ARBA00023315"/>
    </source>
</evidence>
<feature type="transmembrane region" description="Helical" evidence="10">
    <location>
        <begin position="262"/>
        <end position="285"/>
    </location>
</feature>
<dbReference type="PROSITE" id="PS50216">
    <property type="entry name" value="DHHC"/>
    <property type="match status" value="1"/>
</dbReference>
<keyword evidence="3 10" id="KW-0812">Transmembrane</keyword>
<dbReference type="InterPro" id="IPR001594">
    <property type="entry name" value="Palmitoyltrfase_DHHC"/>
</dbReference>
<evidence type="ECO:0000256" key="4">
    <source>
        <dbReference type="ARBA" id="ARBA00022989"/>
    </source>
</evidence>
<dbReference type="Proteomes" id="UP000016931">
    <property type="component" value="Unassembled WGS sequence"/>
</dbReference>
<keyword evidence="6" id="KW-0564">Palmitate</keyword>
<dbReference type="PANTHER" id="PTHR22883">
    <property type="entry name" value="ZINC FINGER DHHC DOMAIN CONTAINING PROTEIN"/>
    <property type="match status" value="1"/>
</dbReference>
<evidence type="ECO:0000256" key="10">
    <source>
        <dbReference type="RuleBase" id="RU079119"/>
    </source>
</evidence>
<dbReference type="PANTHER" id="PTHR22883:SF480">
    <property type="entry name" value="PALMITOYLTRANSFERASE SWF1"/>
    <property type="match status" value="1"/>
</dbReference>
<keyword evidence="14" id="KW-1185">Reference proteome</keyword>
<gene>
    <name evidence="13" type="ORF">SEPMUDRAFT_152563</name>
</gene>
<dbReference type="InterPro" id="IPR039859">
    <property type="entry name" value="PFA4/ZDH16/20/ERF2-like"/>
</dbReference>
<evidence type="ECO:0000256" key="6">
    <source>
        <dbReference type="ARBA" id="ARBA00023139"/>
    </source>
</evidence>
<evidence type="ECO:0000256" key="2">
    <source>
        <dbReference type="ARBA" id="ARBA00022679"/>
    </source>
</evidence>
<reference evidence="13 14" key="1">
    <citation type="journal article" date="2012" name="PLoS Pathog.">
        <title>Diverse lifestyles and strategies of plant pathogenesis encoded in the genomes of eighteen Dothideomycetes fungi.</title>
        <authorList>
            <person name="Ohm R.A."/>
            <person name="Feau N."/>
            <person name="Henrissat B."/>
            <person name="Schoch C.L."/>
            <person name="Horwitz B.A."/>
            <person name="Barry K.W."/>
            <person name="Condon B.J."/>
            <person name="Copeland A.C."/>
            <person name="Dhillon B."/>
            <person name="Glaser F."/>
            <person name="Hesse C.N."/>
            <person name="Kosti I."/>
            <person name="LaButti K."/>
            <person name="Lindquist E.A."/>
            <person name="Lucas S."/>
            <person name="Salamov A.A."/>
            <person name="Bradshaw R.E."/>
            <person name="Ciuffetti L."/>
            <person name="Hamelin R.C."/>
            <person name="Kema G.H.J."/>
            <person name="Lawrence C."/>
            <person name="Scott J.A."/>
            <person name="Spatafora J.W."/>
            <person name="Turgeon B.G."/>
            <person name="de Wit P.J.G.M."/>
            <person name="Zhong S."/>
            <person name="Goodwin S.B."/>
            <person name="Grigoriev I.V."/>
        </authorList>
    </citation>
    <scope>NUCLEOTIDE SEQUENCE [LARGE SCALE GENOMIC DNA]</scope>
    <source>
        <strain evidence="13 14">SO2202</strain>
    </source>
</reference>
<evidence type="ECO:0000256" key="7">
    <source>
        <dbReference type="ARBA" id="ARBA00023288"/>
    </source>
</evidence>
<dbReference type="RefSeq" id="XP_016764437.1">
    <property type="nucleotide sequence ID" value="XM_016907472.1"/>
</dbReference>
<dbReference type="GO" id="GO:0019706">
    <property type="term" value="F:protein-cysteine S-palmitoyltransferase activity"/>
    <property type="evidence" value="ECO:0007669"/>
    <property type="project" value="UniProtKB-EC"/>
</dbReference>
<dbReference type="GO" id="GO:0005783">
    <property type="term" value="C:endoplasmic reticulum"/>
    <property type="evidence" value="ECO:0007669"/>
    <property type="project" value="TreeGrafter"/>
</dbReference>
<evidence type="ECO:0000256" key="5">
    <source>
        <dbReference type="ARBA" id="ARBA00023136"/>
    </source>
</evidence>
<feature type="region of interest" description="Disordered" evidence="11">
    <location>
        <begin position="318"/>
        <end position="356"/>
    </location>
</feature>
<feature type="domain" description="Palmitoyltransferase DHHC" evidence="12">
    <location>
        <begin position="154"/>
        <end position="296"/>
    </location>
</feature>
<keyword evidence="4 10" id="KW-1133">Transmembrane helix</keyword>
<comment type="domain">
    <text evidence="10">The DHHC domain is required for palmitoyltransferase activity.</text>
</comment>
<keyword evidence="8 10" id="KW-0012">Acyltransferase</keyword>
<evidence type="ECO:0000256" key="9">
    <source>
        <dbReference type="ARBA" id="ARBA00048048"/>
    </source>
</evidence>
<dbReference type="AlphaFoldDB" id="N1QGI3"/>
<dbReference type="EC" id="2.3.1.225" evidence="10"/>
<dbReference type="GeneID" id="27904609"/>
<feature type="transmembrane region" description="Helical" evidence="10">
    <location>
        <begin position="198"/>
        <end position="223"/>
    </location>
</feature>
<evidence type="ECO:0000256" key="11">
    <source>
        <dbReference type="SAM" id="MobiDB-lite"/>
    </source>
</evidence>
<comment type="similarity">
    <text evidence="10">Belongs to the DHHC palmitoyltransferase family.</text>
</comment>
<comment type="catalytic activity">
    <reaction evidence="9 10">
        <text>L-cysteinyl-[protein] + hexadecanoyl-CoA = S-hexadecanoyl-L-cysteinyl-[protein] + CoA</text>
        <dbReference type="Rhea" id="RHEA:36683"/>
        <dbReference type="Rhea" id="RHEA-COMP:10131"/>
        <dbReference type="Rhea" id="RHEA-COMP:11032"/>
        <dbReference type="ChEBI" id="CHEBI:29950"/>
        <dbReference type="ChEBI" id="CHEBI:57287"/>
        <dbReference type="ChEBI" id="CHEBI:57379"/>
        <dbReference type="ChEBI" id="CHEBI:74151"/>
        <dbReference type="EC" id="2.3.1.225"/>
    </reaction>
</comment>
<dbReference type="EMBL" id="KB456260">
    <property type="protein sequence ID" value="EMF16316.1"/>
    <property type="molecule type" value="Genomic_DNA"/>
</dbReference>
<name>N1QGI3_SPHMS</name>
<proteinExistence type="inferred from homology"/>
<comment type="subcellular location">
    <subcellularLocation>
        <location evidence="1">Membrane</location>
        <topology evidence="1">Multi-pass membrane protein</topology>
    </subcellularLocation>
</comment>
<feature type="transmembrane region" description="Helical" evidence="10">
    <location>
        <begin position="79"/>
        <end position="100"/>
    </location>
</feature>
<protein>
    <recommendedName>
        <fullName evidence="10">Palmitoyltransferase</fullName>
        <ecNumber evidence="10">2.3.1.225</ecNumber>
    </recommendedName>
</protein>